<feature type="transmembrane region" description="Helical" evidence="2">
    <location>
        <begin position="120"/>
        <end position="142"/>
    </location>
</feature>
<organism evidence="3 4">
    <name type="scientific">[Candida] subhashii</name>
    <dbReference type="NCBI Taxonomy" id="561895"/>
    <lineage>
        <taxon>Eukaryota</taxon>
        <taxon>Fungi</taxon>
        <taxon>Dikarya</taxon>
        <taxon>Ascomycota</taxon>
        <taxon>Saccharomycotina</taxon>
        <taxon>Pichiomycetes</taxon>
        <taxon>Debaryomycetaceae</taxon>
        <taxon>Spathaspora</taxon>
    </lineage>
</organism>
<reference evidence="3 4" key="1">
    <citation type="journal article" date="2021" name="DNA Res.">
        <title>Genome analysis of Candida subhashii reveals its hybrid nature and dual mitochondrial genome conformations.</title>
        <authorList>
            <person name="Mixao V."/>
            <person name="Hegedusova E."/>
            <person name="Saus E."/>
            <person name="Pryszcz L.P."/>
            <person name="Cillingova A."/>
            <person name="Nosek J."/>
            <person name="Gabaldon T."/>
        </authorList>
    </citation>
    <scope>NUCLEOTIDE SEQUENCE [LARGE SCALE GENOMIC DNA]</scope>
    <source>
        <strain evidence="3 4">CBS 10753</strain>
    </source>
</reference>
<feature type="transmembrane region" description="Helical" evidence="2">
    <location>
        <begin position="386"/>
        <end position="410"/>
    </location>
</feature>
<comment type="subcellular location">
    <subcellularLocation>
        <location evidence="1">Membrane</location>
        <topology evidence="1">Multi-pass membrane protein</topology>
    </subcellularLocation>
</comment>
<dbReference type="GeneID" id="73471268"/>
<feature type="transmembrane region" description="Helical" evidence="2">
    <location>
        <begin position="422"/>
        <end position="442"/>
    </location>
</feature>
<keyword evidence="2" id="KW-1133">Transmembrane helix</keyword>
<keyword evidence="4" id="KW-1185">Reference proteome</keyword>
<dbReference type="RefSeq" id="XP_049262201.1">
    <property type="nucleotide sequence ID" value="XM_049408430.1"/>
</dbReference>
<feature type="transmembrane region" description="Helical" evidence="2">
    <location>
        <begin position="272"/>
        <end position="300"/>
    </location>
</feature>
<proteinExistence type="predicted"/>
<dbReference type="InterPro" id="IPR011701">
    <property type="entry name" value="MFS"/>
</dbReference>
<dbReference type="Proteomes" id="UP000694255">
    <property type="component" value="Unassembled WGS sequence"/>
</dbReference>
<keyword evidence="2" id="KW-0812">Transmembrane</keyword>
<evidence type="ECO:0000256" key="1">
    <source>
        <dbReference type="ARBA" id="ARBA00004141"/>
    </source>
</evidence>
<gene>
    <name evidence="3" type="ORF">J8A68_004468</name>
</gene>
<feature type="transmembrane region" description="Helical" evidence="2">
    <location>
        <begin position="354"/>
        <end position="374"/>
    </location>
</feature>
<evidence type="ECO:0008006" key="5">
    <source>
        <dbReference type="Google" id="ProtNLM"/>
    </source>
</evidence>
<feature type="transmembrane region" description="Helical" evidence="2">
    <location>
        <begin position="320"/>
        <end position="342"/>
    </location>
</feature>
<dbReference type="EMBL" id="JAGSYN010000186">
    <property type="protein sequence ID" value="KAG7661968.1"/>
    <property type="molecule type" value="Genomic_DNA"/>
</dbReference>
<feature type="transmembrane region" description="Helical" evidence="2">
    <location>
        <begin position="218"/>
        <end position="239"/>
    </location>
</feature>
<evidence type="ECO:0000313" key="3">
    <source>
        <dbReference type="EMBL" id="KAG7661968.1"/>
    </source>
</evidence>
<name>A0A8J5UFE5_9ASCO</name>
<accession>A0A8J5UFE5</accession>
<dbReference type="AlphaFoldDB" id="A0A8J5UFE5"/>
<dbReference type="GO" id="GO:0022857">
    <property type="term" value="F:transmembrane transporter activity"/>
    <property type="evidence" value="ECO:0007669"/>
    <property type="project" value="InterPro"/>
</dbReference>
<dbReference type="OrthoDB" id="18110at2759"/>
<dbReference type="Pfam" id="PF07690">
    <property type="entry name" value="MFS_1"/>
    <property type="match status" value="1"/>
</dbReference>
<feature type="transmembrane region" description="Helical" evidence="2">
    <location>
        <begin position="448"/>
        <end position="473"/>
    </location>
</feature>
<feature type="transmembrane region" description="Helical" evidence="2">
    <location>
        <begin position="90"/>
        <end position="108"/>
    </location>
</feature>
<keyword evidence="2" id="KW-0472">Membrane</keyword>
<feature type="transmembrane region" description="Helical" evidence="2">
    <location>
        <begin position="177"/>
        <end position="198"/>
    </location>
</feature>
<dbReference type="PANTHER" id="PTHR23524">
    <property type="entry name" value="TRANSPORTER, PUTATIVE (AFU_ORTHOLOGUE AFUA_8G04850)-RELATED"/>
    <property type="match status" value="1"/>
</dbReference>
<dbReference type="PANTHER" id="PTHR23524:SF1">
    <property type="entry name" value="MRH DOMAIN-CONTAINING PROTEIN-RELATED"/>
    <property type="match status" value="1"/>
</dbReference>
<feature type="transmembrane region" description="Helical" evidence="2">
    <location>
        <begin position="12"/>
        <end position="33"/>
    </location>
</feature>
<protein>
    <recommendedName>
        <fullName evidence="5">Major facilitator superfamily (MFS) profile domain-containing protein</fullName>
    </recommendedName>
</protein>
<dbReference type="GO" id="GO:0016020">
    <property type="term" value="C:membrane"/>
    <property type="evidence" value="ECO:0007669"/>
    <property type="project" value="UniProtKB-SubCell"/>
</dbReference>
<comment type="caution">
    <text evidence="3">The sequence shown here is derived from an EMBL/GenBank/DDBJ whole genome shotgun (WGS) entry which is preliminary data.</text>
</comment>
<evidence type="ECO:0000313" key="4">
    <source>
        <dbReference type="Proteomes" id="UP000694255"/>
    </source>
</evidence>
<sequence>MTLPRFTNYSILNYAAFNYAGFACISIIVFLSSTQPFFITEVIGIKPGHDSKIGSLIGLLGFADELTSMISSPLLGTLNDKLNSRGMNGSRIIQSSSFLIIALALFGYGVLSRNLVPDLFIFRCIFAIGVTGCMSMVTVLLNELSFSDFTFRKFIPGSIIDESQEEETTQQKRNGRFAALMGISTGLGAIFAVSTFVPLPVKLTDLFPKLDLEDGLKYSYIIVMLFSILSFIFLINSLYQSTNSRSEIKPEGYCHLLKRGLKFSKSNKSAQLAYLGAFVARSTTVATSIFIPLMVYEWYYNIGQCDSDTTWDGKLTCHDGYVFSAILTGVAQTVALVSAPIWGMLIDSSRVGKYTTLLIASIVGVIGNFTLSLLNDNYHSYNPKTITCFISVSIIGLSQIGLIISSMSILSGISNVHEIMGSLSGLYSFSGGIGIMILTLLGGSLSDYWILGPFFVLGNFNMILLVVCGYYIYEQRNPEPQEPDDESTSLLP</sequence>
<dbReference type="PROSITE" id="PS51257">
    <property type="entry name" value="PROKAR_LIPOPROTEIN"/>
    <property type="match status" value="1"/>
</dbReference>
<evidence type="ECO:0000256" key="2">
    <source>
        <dbReference type="SAM" id="Phobius"/>
    </source>
</evidence>